<gene>
    <name evidence="12" type="ORF">M404DRAFT_172733</name>
</gene>
<feature type="transmembrane region" description="Helical" evidence="10">
    <location>
        <begin position="143"/>
        <end position="164"/>
    </location>
</feature>
<dbReference type="Pfam" id="PF00510">
    <property type="entry name" value="COX3"/>
    <property type="match status" value="1"/>
</dbReference>
<dbReference type="HOGENOM" id="CLU_044071_0_0_1"/>
<dbReference type="FunFam" id="1.10.287.70:FF:000082">
    <property type="entry name" value="Cytochrome c oxidase subunit 3"/>
    <property type="match status" value="1"/>
</dbReference>
<proteinExistence type="inferred from homology"/>
<evidence type="ECO:0000259" key="11">
    <source>
        <dbReference type="PROSITE" id="PS50253"/>
    </source>
</evidence>
<dbReference type="InterPro" id="IPR013833">
    <property type="entry name" value="Cyt_c_oxidase_su3_a-hlx"/>
</dbReference>
<evidence type="ECO:0000313" key="12">
    <source>
        <dbReference type="EMBL" id="KIN92730.1"/>
    </source>
</evidence>
<name>A0A0C3N9S5_PISTI</name>
<reference evidence="13" key="2">
    <citation type="submission" date="2015-01" db="EMBL/GenBank/DDBJ databases">
        <title>Evolutionary Origins and Diversification of the Mycorrhizal Mutualists.</title>
        <authorList>
            <consortium name="DOE Joint Genome Institute"/>
            <consortium name="Mycorrhizal Genomics Consortium"/>
            <person name="Kohler A."/>
            <person name="Kuo A."/>
            <person name="Nagy L.G."/>
            <person name="Floudas D."/>
            <person name="Copeland A."/>
            <person name="Barry K.W."/>
            <person name="Cichocki N."/>
            <person name="Veneault-Fourrey C."/>
            <person name="LaButti K."/>
            <person name="Lindquist E.A."/>
            <person name="Lipzen A."/>
            <person name="Lundell T."/>
            <person name="Morin E."/>
            <person name="Murat C."/>
            <person name="Riley R."/>
            <person name="Ohm R."/>
            <person name="Sun H."/>
            <person name="Tunlid A."/>
            <person name="Henrissat B."/>
            <person name="Grigoriev I.V."/>
            <person name="Hibbett D.S."/>
            <person name="Martin F."/>
        </authorList>
    </citation>
    <scope>NUCLEOTIDE SEQUENCE [LARGE SCALE GENOMIC DNA]</scope>
    <source>
        <strain evidence="13">Marx 270</strain>
    </source>
</reference>
<dbReference type="Proteomes" id="UP000054217">
    <property type="component" value="Unassembled WGS sequence"/>
</dbReference>
<evidence type="ECO:0000256" key="10">
    <source>
        <dbReference type="SAM" id="Phobius"/>
    </source>
</evidence>
<keyword evidence="7 10" id="KW-0472">Membrane</keyword>
<evidence type="ECO:0000256" key="5">
    <source>
        <dbReference type="ARBA" id="ARBA00022967"/>
    </source>
</evidence>
<evidence type="ECO:0000256" key="4">
    <source>
        <dbReference type="ARBA" id="ARBA00022692"/>
    </source>
</evidence>
<feature type="transmembrane region" description="Helical" evidence="10">
    <location>
        <begin position="25"/>
        <end position="44"/>
    </location>
</feature>
<keyword evidence="4 9" id="KW-0812">Transmembrane</keyword>
<protein>
    <recommendedName>
        <fullName evidence="3 9">Cytochrome c oxidase subunit 3</fullName>
    </recommendedName>
</protein>
<dbReference type="Gene3D" id="1.10.287.70">
    <property type="match status" value="1"/>
</dbReference>
<dbReference type="AlphaFoldDB" id="A0A0C3N9S5"/>
<evidence type="ECO:0000256" key="8">
    <source>
        <dbReference type="ARBA" id="ARBA00049512"/>
    </source>
</evidence>
<sequence>MLSINNLNRSDFQYHPYHLVTPSPWPLMISISLFCFVIGAVLYMHGYPYSLVGATFRLGFINTAATMYFWLTDVTNEGTLNGDHTKEVVKGLLIGFLLFLVSELFVFVSVFWAYFHSSLVAAIEIGGIWPPLAIIALDPYGIPLLNTIVLLSSGSTVTMGHHAVLKRDRRYSIWGLLLTIILAIFFTGLQYFEYVNATFTIADSVFGSVFYCSTGLHGLHVLVGTGMLLSSFVRLVNYHFTDSHHQGLESGILYWHFVDVVWLFLYVAVYYWGGL</sequence>
<keyword evidence="13" id="KW-1185">Reference proteome</keyword>
<keyword evidence="5" id="KW-1278">Translocase</keyword>
<dbReference type="OrthoDB" id="3342220at2759"/>
<dbReference type="PANTHER" id="PTHR11403:SF7">
    <property type="entry name" value="CYTOCHROME C OXIDASE SUBUNIT 3"/>
    <property type="match status" value="1"/>
</dbReference>
<feature type="transmembrane region" description="Helical" evidence="10">
    <location>
        <begin position="171"/>
        <end position="188"/>
    </location>
</feature>
<feature type="transmembrane region" description="Helical" evidence="10">
    <location>
        <begin position="91"/>
        <end position="112"/>
    </location>
</feature>
<feature type="transmembrane region" description="Helical" evidence="10">
    <location>
        <begin position="51"/>
        <end position="71"/>
    </location>
</feature>
<evidence type="ECO:0000313" key="13">
    <source>
        <dbReference type="Proteomes" id="UP000054217"/>
    </source>
</evidence>
<dbReference type="STRING" id="870435.A0A0C3N9S5"/>
<organism evidence="12 13">
    <name type="scientific">Pisolithus tinctorius Marx 270</name>
    <dbReference type="NCBI Taxonomy" id="870435"/>
    <lineage>
        <taxon>Eukaryota</taxon>
        <taxon>Fungi</taxon>
        <taxon>Dikarya</taxon>
        <taxon>Basidiomycota</taxon>
        <taxon>Agaricomycotina</taxon>
        <taxon>Agaricomycetes</taxon>
        <taxon>Agaricomycetidae</taxon>
        <taxon>Boletales</taxon>
        <taxon>Sclerodermatineae</taxon>
        <taxon>Pisolithaceae</taxon>
        <taxon>Pisolithus</taxon>
    </lineage>
</organism>
<feature type="transmembrane region" description="Helical" evidence="10">
    <location>
        <begin position="219"/>
        <end position="240"/>
    </location>
</feature>
<dbReference type="GO" id="GO:0045277">
    <property type="term" value="C:respiratory chain complex IV"/>
    <property type="evidence" value="ECO:0007669"/>
    <property type="project" value="UniProtKB-ARBA"/>
</dbReference>
<comment type="function">
    <text evidence="9">Component of the cytochrome c oxidase, the last enzyme in the mitochondrial electron transport chain which drives oxidative phosphorylation. The respiratory chain contains 3 multisubunit complexes succinate dehydrogenase (complex II, CII), ubiquinol-cytochrome c oxidoreductase (cytochrome b-c1 complex, complex III, CIII) and cytochrome c oxidase (complex IV, CIV), that cooperate to transfer electrons derived from NADH and succinate to molecular oxygen, creating an electrochemical gradient over the inner membrane that drives transmembrane transport and the ATP synthase. Cytochrome c oxidase is the component of the respiratory chain that catalyzes the reduction of oxygen to water. Electrons originating from reduced cytochrome c in the intermembrane space (IMS) are transferred via the dinuclear copper A center (CU(A)) of subunit 2 and heme A of subunit 1 to the active site in subunit 1, a binuclear center (BNC) formed by heme A3 and copper B (CU(B)). The BNC reduces molecular oxygen to 2 water molecules using 4 electrons from cytochrome c in the IMS and 4 protons from the mitochondrial matrix.</text>
</comment>
<dbReference type="InterPro" id="IPR033945">
    <property type="entry name" value="Cyt_c_oxase_su3_dom"/>
</dbReference>
<comment type="similarity">
    <text evidence="2 9">Belongs to the cytochrome c oxidase subunit 3 family.</text>
</comment>
<dbReference type="PANTHER" id="PTHR11403">
    <property type="entry name" value="CYTOCHROME C OXIDASE SUBUNIT III"/>
    <property type="match status" value="1"/>
</dbReference>
<feature type="domain" description="Heme-copper oxidase subunit III family profile" evidence="11">
    <location>
        <begin position="13"/>
        <end position="274"/>
    </location>
</feature>
<dbReference type="GO" id="GO:0005743">
    <property type="term" value="C:mitochondrial inner membrane"/>
    <property type="evidence" value="ECO:0007669"/>
    <property type="project" value="UniProtKB-SubCell"/>
</dbReference>
<keyword evidence="9" id="KW-0496">Mitochondrion</keyword>
<dbReference type="InterPro" id="IPR035973">
    <property type="entry name" value="Cyt_c_oxidase_su3-like_sf"/>
</dbReference>
<comment type="subcellular location">
    <subcellularLocation>
        <location evidence="1">Mitochondrion inner membrane</location>
        <topology evidence="1">Multi-pass membrane protein</topology>
    </subcellularLocation>
</comment>
<dbReference type="InParanoid" id="A0A0C3N9S5"/>
<feature type="transmembrane region" description="Helical" evidence="10">
    <location>
        <begin position="252"/>
        <end position="272"/>
    </location>
</feature>
<keyword evidence="6 10" id="KW-1133">Transmembrane helix</keyword>
<evidence type="ECO:0000256" key="9">
    <source>
        <dbReference type="RuleBase" id="RU003375"/>
    </source>
</evidence>
<feature type="transmembrane region" description="Helical" evidence="10">
    <location>
        <begin position="119"/>
        <end position="137"/>
    </location>
</feature>
<accession>A0A0C3N9S5</accession>
<dbReference type="CDD" id="cd01665">
    <property type="entry name" value="Cyt_c_Oxidase_III"/>
    <property type="match status" value="1"/>
</dbReference>
<dbReference type="FunCoup" id="A0A0C3N9S5">
    <property type="interactions" value="188"/>
</dbReference>
<evidence type="ECO:0000256" key="3">
    <source>
        <dbReference type="ARBA" id="ARBA00015944"/>
    </source>
</evidence>
<evidence type="ECO:0000256" key="1">
    <source>
        <dbReference type="ARBA" id="ARBA00004448"/>
    </source>
</evidence>
<dbReference type="GO" id="GO:0006123">
    <property type="term" value="P:mitochondrial electron transport, cytochrome c to oxygen"/>
    <property type="evidence" value="ECO:0007669"/>
    <property type="project" value="TreeGrafter"/>
</dbReference>
<evidence type="ECO:0000256" key="2">
    <source>
        <dbReference type="ARBA" id="ARBA00010581"/>
    </source>
</evidence>
<evidence type="ECO:0000256" key="6">
    <source>
        <dbReference type="ARBA" id="ARBA00022989"/>
    </source>
</evidence>
<comment type="catalytic activity">
    <reaction evidence="8">
        <text>4 Fe(II)-[cytochrome c] + O2 + 8 H(+)(in) = 4 Fe(III)-[cytochrome c] + 2 H2O + 4 H(+)(out)</text>
        <dbReference type="Rhea" id="RHEA:11436"/>
        <dbReference type="Rhea" id="RHEA-COMP:10350"/>
        <dbReference type="Rhea" id="RHEA-COMP:14399"/>
        <dbReference type="ChEBI" id="CHEBI:15377"/>
        <dbReference type="ChEBI" id="CHEBI:15378"/>
        <dbReference type="ChEBI" id="CHEBI:15379"/>
        <dbReference type="ChEBI" id="CHEBI:29033"/>
        <dbReference type="ChEBI" id="CHEBI:29034"/>
        <dbReference type="EC" id="7.1.1.9"/>
    </reaction>
    <physiologicalReaction direction="left-to-right" evidence="8">
        <dbReference type="Rhea" id="RHEA:11437"/>
    </physiologicalReaction>
</comment>
<dbReference type="GO" id="GO:0004129">
    <property type="term" value="F:cytochrome-c oxidase activity"/>
    <property type="evidence" value="ECO:0007669"/>
    <property type="project" value="UniProtKB-EC"/>
</dbReference>
<dbReference type="EMBL" id="KN832435">
    <property type="protein sequence ID" value="KIN92730.1"/>
    <property type="molecule type" value="Genomic_DNA"/>
</dbReference>
<dbReference type="InterPro" id="IPR000298">
    <property type="entry name" value="Cyt_c_oxidase-like_su3"/>
</dbReference>
<evidence type="ECO:0000256" key="7">
    <source>
        <dbReference type="ARBA" id="ARBA00023136"/>
    </source>
</evidence>
<dbReference type="Gene3D" id="1.20.120.80">
    <property type="entry name" value="Cytochrome c oxidase, subunit III, four-helix bundle"/>
    <property type="match status" value="1"/>
</dbReference>
<reference evidence="12 13" key="1">
    <citation type="submission" date="2014-04" db="EMBL/GenBank/DDBJ databases">
        <authorList>
            <consortium name="DOE Joint Genome Institute"/>
            <person name="Kuo A."/>
            <person name="Kohler A."/>
            <person name="Costa M.D."/>
            <person name="Nagy L.G."/>
            <person name="Floudas D."/>
            <person name="Copeland A."/>
            <person name="Barry K.W."/>
            <person name="Cichocki N."/>
            <person name="Veneault-Fourrey C."/>
            <person name="LaButti K."/>
            <person name="Lindquist E.A."/>
            <person name="Lipzen A."/>
            <person name="Lundell T."/>
            <person name="Morin E."/>
            <person name="Murat C."/>
            <person name="Sun H."/>
            <person name="Tunlid A."/>
            <person name="Henrissat B."/>
            <person name="Grigoriev I.V."/>
            <person name="Hibbett D.S."/>
            <person name="Martin F."/>
            <person name="Nordberg H.P."/>
            <person name="Cantor M.N."/>
            <person name="Hua S.X."/>
        </authorList>
    </citation>
    <scope>NUCLEOTIDE SEQUENCE [LARGE SCALE GENOMIC DNA]</scope>
    <source>
        <strain evidence="12 13">Marx 270</strain>
    </source>
</reference>
<dbReference type="SUPFAM" id="SSF81452">
    <property type="entry name" value="Cytochrome c oxidase subunit III-like"/>
    <property type="match status" value="1"/>
</dbReference>
<dbReference type="InterPro" id="IPR024791">
    <property type="entry name" value="Cyt_c/ubiquinol_Oxase_su3"/>
</dbReference>
<dbReference type="PROSITE" id="PS50253">
    <property type="entry name" value="COX3"/>
    <property type="match status" value="1"/>
</dbReference>